<comment type="caution">
    <text evidence="8">The sequence shown here is derived from an EMBL/GenBank/DDBJ whole genome shotgun (WGS) entry which is preliminary data.</text>
</comment>
<keyword evidence="3" id="KW-0732">Signal</keyword>
<evidence type="ECO:0000259" key="6">
    <source>
        <dbReference type="Pfam" id="PF07980"/>
    </source>
</evidence>
<organism evidence="8 9">
    <name type="scientific">Polluticaenibacter yanchengensis</name>
    <dbReference type="NCBI Taxonomy" id="3014562"/>
    <lineage>
        <taxon>Bacteria</taxon>
        <taxon>Pseudomonadati</taxon>
        <taxon>Bacteroidota</taxon>
        <taxon>Chitinophagia</taxon>
        <taxon>Chitinophagales</taxon>
        <taxon>Chitinophagaceae</taxon>
        <taxon>Polluticaenibacter</taxon>
    </lineage>
</organism>
<reference evidence="8 9" key="1">
    <citation type="submission" date="2022-12" db="EMBL/GenBank/DDBJ databases">
        <title>Chitinophagaceae gen. sp. nov., a new member of the family Chitinophagaceae, isolated from soil in a chemical factory.</title>
        <authorList>
            <person name="Ke Z."/>
        </authorList>
    </citation>
    <scope>NUCLEOTIDE SEQUENCE [LARGE SCALE GENOMIC DNA]</scope>
    <source>
        <strain evidence="8 9">LY-5</strain>
    </source>
</reference>
<sequence length="481" mass="53362">MMIKNNLYKYILAAGILFTGCKKDFLELAPISNANVNAIYKSQQDFDLATNAAYTSLYEVYAPKGPISFTGELLSDNTTVTTLAISGSFTIVDQQAFRDYTIFPTNTGVYNFWVTLYSAIYKNNIVLDKIAGASLSDAYKNQIIGEMKFLRGLHYFNLVQLYGGVPLVTKPISGQEAYAMSRSTADEVYAQIISDLEDAAGLLTEPGSEPAVGRANKAAAKTLLGKVYLTKGDKAKAGTVLKEVYDSYNGSRYDLLPNYQGLFGNSATFKNTKESIFEIQYLGGIGNPYSTYWTVFAPFENFTITKYGGGMNMVTDDLYNEYETSDPRRSISISNGYTKNGVFVPIKFQNKWVDASAVADGSLEAANNNFIVLRYADVLLMLTEATGDVQYLNKVRSRVGLPAYGTAGYPSQYNTVALAVEHERRVEFALEFHRWFDLKRTNRAVTVLTAKGKTVNQDKMLLPIPDYARRQNSKLSQNPGY</sequence>
<protein>
    <submittedName>
        <fullName evidence="8">RagB/SusD family nutrient uptake outer membrane protein</fullName>
    </submittedName>
</protein>
<dbReference type="Pfam" id="PF07980">
    <property type="entry name" value="SusD_RagB"/>
    <property type="match status" value="1"/>
</dbReference>
<dbReference type="Pfam" id="PF14322">
    <property type="entry name" value="SusD-like_3"/>
    <property type="match status" value="1"/>
</dbReference>
<comment type="subcellular location">
    <subcellularLocation>
        <location evidence="1">Cell outer membrane</location>
    </subcellularLocation>
</comment>
<keyword evidence="4" id="KW-0472">Membrane</keyword>
<evidence type="ECO:0000259" key="7">
    <source>
        <dbReference type="Pfam" id="PF14322"/>
    </source>
</evidence>
<proteinExistence type="inferred from homology"/>
<dbReference type="EMBL" id="JAQGEF010000005">
    <property type="protein sequence ID" value="MDA3614391.1"/>
    <property type="molecule type" value="Genomic_DNA"/>
</dbReference>
<evidence type="ECO:0000256" key="2">
    <source>
        <dbReference type="ARBA" id="ARBA00006275"/>
    </source>
</evidence>
<dbReference type="SUPFAM" id="SSF48452">
    <property type="entry name" value="TPR-like"/>
    <property type="match status" value="1"/>
</dbReference>
<dbReference type="CDD" id="cd08977">
    <property type="entry name" value="SusD"/>
    <property type="match status" value="1"/>
</dbReference>
<dbReference type="RefSeq" id="WP_407030719.1">
    <property type="nucleotide sequence ID" value="NZ_JAQGEF010000005.1"/>
</dbReference>
<feature type="domain" description="RagB/SusD" evidence="6">
    <location>
        <begin position="303"/>
        <end position="481"/>
    </location>
</feature>
<evidence type="ECO:0000313" key="9">
    <source>
        <dbReference type="Proteomes" id="UP001210231"/>
    </source>
</evidence>
<evidence type="ECO:0000256" key="3">
    <source>
        <dbReference type="ARBA" id="ARBA00022729"/>
    </source>
</evidence>
<comment type="similarity">
    <text evidence="2">Belongs to the SusD family.</text>
</comment>
<gene>
    <name evidence="8" type="ORF">O3P16_06195</name>
</gene>
<evidence type="ECO:0000256" key="4">
    <source>
        <dbReference type="ARBA" id="ARBA00023136"/>
    </source>
</evidence>
<dbReference type="PROSITE" id="PS51257">
    <property type="entry name" value="PROKAR_LIPOPROTEIN"/>
    <property type="match status" value="1"/>
</dbReference>
<evidence type="ECO:0000256" key="5">
    <source>
        <dbReference type="ARBA" id="ARBA00023237"/>
    </source>
</evidence>
<dbReference type="Gene3D" id="1.25.40.390">
    <property type="match status" value="1"/>
</dbReference>
<keyword evidence="9" id="KW-1185">Reference proteome</keyword>
<evidence type="ECO:0000313" key="8">
    <source>
        <dbReference type="EMBL" id="MDA3614391.1"/>
    </source>
</evidence>
<accession>A0ABT4UHT4</accession>
<dbReference type="InterPro" id="IPR012944">
    <property type="entry name" value="SusD_RagB_dom"/>
</dbReference>
<keyword evidence="5" id="KW-0998">Cell outer membrane</keyword>
<feature type="domain" description="SusD-like N-terminal" evidence="7">
    <location>
        <begin position="25"/>
        <end position="229"/>
    </location>
</feature>
<dbReference type="InterPro" id="IPR011990">
    <property type="entry name" value="TPR-like_helical_dom_sf"/>
</dbReference>
<evidence type="ECO:0000256" key="1">
    <source>
        <dbReference type="ARBA" id="ARBA00004442"/>
    </source>
</evidence>
<name>A0ABT4UHT4_9BACT</name>
<dbReference type="Proteomes" id="UP001210231">
    <property type="component" value="Unassembled WGS sequence"/>
</dbReference>
<dbReference type="InterPro" id="IPR033985">
    <property type="entry name" value="SusD-like_N"/>
</dbReference>